<evidence type="ECO:0000313" key="1">
    <source>
        <dbReference type="EMBL" id="KAG1818701.1"/>
    </source>
</evidence>
<dbReference type="GeneID" id="64624762"/>
<sequence length="284" mass="31734">SGISMPTSSNTTLVKGRCSSILMQHCPACFAGVLFGRPLSEGGNIHIAMDRNFHHRHQQFVGDCPRFYNPAYFLPKAQVDEVGHRIQSLHKRAPKKHTSSVPDEVIDQCEHSYEAVDEKKQKAVMDSFDDTGVMALICWHDIPLFFANIDSPSEQQKYAVALLEHLFSLVPQEANVIALYDVGCVLSQSLSHYDILPSLVTLCLQFATTAMHAYGHEWACQLEYNPWMCIGLGLSDSKGTERLWSRFVKLIGIQCSSSVSAYSALTKILQTHTHREAKAPLVDR</sequence>
<dbReference type="PANTHER" id="PTHR33096:SF1">
    <property type="entry name" value="CXC1-LIKE CYSTEINE CLUSTER ASSOCIATED WITH KDZ TRANSPOSASES DOMAIN-CONTAINING PROTEIN"/>
    <property type="match status" value="1"/>
</dbReference>
<organism evidence="1 2">
    <name type="scientific">Suillus subaureus</name>
    <dbReference type="NCBI Taxonomy" id="48587"/>
    <lineage>
        <taxon>Eukaryota</taxon>
        <taxon>Fungi</taxon>
        <taxon>Dikarya</taxon>
        <taxon>Basidiomycota</taxon>
        <taxon>Agaricomycotina</taxon>
        <taxon>Agaricomycetes</taxon>
        <taxon>Agaricomycetidae</taxon>
        <taxon>Boletales</taxon>
        <taxon>Suillineae</taxon>
        <taxon>Suillaceae</taxon>
        <taxon>Suillus</taxon>
    </lineage>
</organism>
<dbReference type="Pfam" id="PF18758">
    <property type="entry name" value="KDZ"/>
    <property type="match status" value="1"/>
</dbReference>
<comment type="caution">
    <text evidence="1">The sequence shown here is derived from an EMBL/GenBank/DDBJ whole genome shotgun (WGS) entry which is preliminary data.</text>
</comment>
<feature type="non-terminal residue" evidence="1">
    <location>
        <position position="1"/>
    </location>
</feature>
<dbReference type="AlphaFoldDB" id="A0A9P7JEZ0"/>
<name>A0A9P7JEZ0_9AGAM</name>
<dbReference type="Proteomes" id="UP000807769">
    <property type="component" value="Unassembled WGS sequence"/>
</dbReference>
<accession>A0A9P7JEZ0</accession>
<keyword evidence="2" id="KW-1185">Reference proteome</keyword>
<protein>
    <recommendedName>
        <fullName evidence="3">CxC1-like cysteine cluster associated with KDZ transposases domain-containing protein</fullName>
    </recommendedName>
</protein>
<evidence type="ECO:0000313" key="2">
    <source>
        <dbReference type="Proteomes" id="UP000807769"/>
    </source>
</evidence>
<reference evidence="1" key="1">
    <citation type="journal article" date="2020" name="New Phytol.">
        <title>Comparative genomics reveals dynamic genome evolution in host specialist ectomycorrhizal fungi.</title>
        <authorList>
            <person name="Lofgren L.A."/>
            <person name="Nguyen N.H."/>
            <person name="Vilgalys R."/>
            <person name="Ruytinx J."/>
            <person name="Liao H.L."/>
            <person name="Branco S."/>
            <person name="Kuo A."/>
            <person name="LaButti K."/>
            <person name="Lipzen A."/>
            <person name="Andreopoulos W."/>
            <person name="Pangilinan J."/>
            <person name="Riley R."/>
            <person name="Hundley H."/>
            <person name="Na H."/>
            <person name="Barry K."/>
            <person name="Grigoriev I.V."/>
            <person name="Stajich J.E."/>
            <person name="Kennedy P.G."/>
        </authorList>
    </citation>
    <scope>NUCLEOTIDE SEQUENCE</scope>
    <source>
        <strain evidence="1">MN1</strain>
    </source>
</reference>
<evidence type="ECO:0008006" key="3">
    <source>
        <dbReference type="Google" id="ProtNLM"/>
    </source>
</evidence>
<dbReference type="PANTHER" id="PTHR33096">
    <property type="entry name" value="CXC2 DOMAIN-CONTAINING PROTEIN"/>
    <property type="match status" value="1"/>
</dbReference>
<proteinExistence type="predicted"/>
<dbReference type="InterPro" id="IPR040521">
    <property type="entry name" value="KDZ"/>
</dbReference>
<dbReference type="EMBL" id="JABBWG010000011">
    <property type="protein sequence ID" value="KAG1818701.1"/>
    <property type="molecule type" value="Genomic_DNA"/>
</dbReference>
<dbReference type="OrthoDB" id="3253684at2759"/>
<gene>
    <name evidence="1" type="ORF">BJ212DRAFT_1268720</name>
</gene>
<dbReference type="RefSeq" id="XP_041194573.1">
    <property type="nucleotide sequence ID" value="XM_041330745.1"/>
</dbReference>